<evidence type="ECO:0000313" key="1">
    <source>
        <dbReference type="EMBL" id="KKK54515.1"/>
    </source>
</evidence>
<reference evidence="1" key="1">
    <citation type="journal article" date="2015" name="Nature">
        <title>Complex archaea that bridge the gap between prokaryotes and eukaryotes.</title>
        <authorList>
            <person name="Spang A."/>
            <person name="Saw J.H."/>
            <person name="Jorgensen S.L."/>
            <person name="Zaremba-Niedzwiedzka K."/>
            <person name="Martijn J."/>
            <person name="Lind A.E."/>
            <person name="van Eijk R."/>
            <person name="Schleper C."/>
            <person name="Guy L."/>
            <person name="Ettema T.J."/>
        </authorList>
    </citation>
    <scope>NUCLEOTIDE SEQUENCE</scope>
</reference>
<name>A0A0F8X134_9ZZZZ</name>
<proteinExistence type="predicted"/>
<dbReference type="AlphaFoldDB" id="A0A0F8X134"/>
<protein>
    <submittedName>
        <fullName evidence="1">Uncharacterized protein</fullName>
    </submittedName>
</protein>
<organism evidence="1">
    <name type="scientific">marine sediment metagenome</name>
    <dbReference type="NCBI Taxonomy" id="412755"/>
    <lineage>
        <taxon>unclassified sequences</taxon>
        <taxon>metagenomes</taxon>
        <taxon>ecological metagenomes</taxon>
    </lineage>
</organism>
<dbReference type="EMBL" id="LAZR01065955">
    <property type="protein sequence ID" value="KKK54515.1"/>
    <property type="molecule type" value="Genomic_DNA"/>
</dbReference>
<comment type="caution">
    <text evidence="1">The sequence shown here is derived from an EMBL/GenBank/DDBJ whole genome shotgun (WGS) entry which is preliminary data.</text>
</comment>
<gene>
    <name evidence="1" type="ORF">LCGC14_3083920</name>
</gene>
<accession>A0A0F8X134</accession>
<feature type="non-terminal residue" evidence="1">
    <location>
        <position position="51"/>
    </location>
</feature>
<sequence>MKTGNKYPLGDIKADCWQVEYKNILTSSATSITISGLTGDTTEEYMLICRF</sequence>